<dbReference type="Gene3D" id="3.40.50.150">
    <property type="entry name" value="Vaccinia Virus protein VP39"/>
    <property type="match status" value="1"/>
</dbReference>
<dbReference type="RefSeq" id="WP_239163535.1">
    <property type="nucleotide sequence ID" value="NZ_BOMV01000102.1"/>
</dbReference>
<accession>A0A919MZK8</accession>
<dbReference type="PIRSF" id="PIRSF017393">
    <property type="entry name" value="MTase_SAV2177"/>
    <property type="match status" value="1"/>
</dbReference>
<dbReference type="InterPro" id="IPR029063">
    <property type="entry name" value="SAM-dependent_MTases_sf"/>
</dbReference>
<evidence type="ECO:0000313" key="2">
    <source>
        <dbReference type="Proteomes" id="UP000636960"/>
    </source>
</evidence>
<name>A0A919MZK8_9ACTN</name>
<evidence type="ECO:0000313" key="1">
    <source>
        <dbReference type="EMBL" id="GIF01380.1"/>
    </source>
</evidence>
<organism evidence="1 2">
    <name type="scientific">Paractinoplanes rishiriensis</name>
    <dbReference type="NCBI Taxonomy" id="1050105"/>
    <lineage>
        <taxon>Bacteria</taxon>
        <taxon>Bacillati</taxon>
        <taxon>Actinomycetota</taxon>
        <taxon>Actinomycetes</taxon>
        <taxon>Micromonosporales</taxon>
        <taxon>Micromonosporaceae</taxon>
        <taxon>Paractinoplanes</taxon>
    </lineage>
</organism>
<reference evidence="1" key="1">
    <citation type="submission" date="2021-01" db="EMBL/GenBank/DDBJ databases">
        <title>Whole genome shotgun sequence of Actinoplanes rishiriensis NBRC 108556.</title>
        <authorList>
            <person name="Komaki H."/>
            <person name="Tamura T."/>
        </authorList>
    </citation>
    <scope>NUCLEOTIDE SEQUENCE</scope>
    <source>
        <strain evidence="1">NBRC 108556</strain>
    </source>
</reference>
<evidence type="ECO:0008006" key="3">
    <source>
        <dbReference type="Google" id="ProtNLM"/>
    </source>
</evidence>
<dbReference type="EMBL" id="BOMV01000102">
    <property type="protein sequence ID" value="GIF01380.1"/>
    <property type="molecule type" value="Genomic_DNA"/>
</dbReference>
<dbReference type="Pfam" id="PF04672">
    <property type="entry name" value="Methyltransf_19"/>
    <property type="match status" value="1"/>
</dbReference>
<dbReference type="InterPro" id="IPR006764">
    <property type="entry name" value="SAM_dep_MeTrfase_SAV2177_type"/>
</dbReference>
<keyword evidence="2" id="KW-1185">Reference proteome</keyword>
<comment type="caution">
    <text evidence="1">The sequence shown here is derived from an EMBL/GenBank/DDBJ whole genome shotgun (WGS) entry which is preliminary data.</text>
</comment>
<dbReference type="Proteomes" id="UP000636960">
    <property type="component" value="Unassembled WGS sequence"/>
</dbReference>
<proteinExistence type="predicted"/>
<dbReference type="AlphaFoldDB" id="A0A919MZK8"/>
<sequence length="270" mass="29203">MGEGSKSSRIDPSVPHPARRYNYWLGGKDHFAADRASGDRIAEVFPVVVDLARANRAFLRRGVRFLAESGVRQFLDIGTGLPAPDNTHEVAQRVAPECRIVYVDNDPVVMSHARALLRGDTRGRIACVEADLRDPGAILAHPTVRETLDLRQPVGLLLVAVLHFIKDDATATAAVRALLDALPPGSFLAMSHSTLDFGSPAGVAAYEQMFATGAIDVRCRPKDSINAWLTGLEIVTPGIVAVSDWRPEATIPERTACQDLGIYAAIGRKH</sequence>
<protein>
    <recommendedName>
        <fullName evidence="3">SAM-dependent methyltransferase</fullName>
    </recommendedName>
</protein>
<dbReference type="SUPFAM" id="SSF53335">
    <property type="entry name" value="S-adenosyl-L-methionine-dependent methyltransferases"/>
    <property type="match status" value="1"/>
</dbReference>
<gene>
    <name evidence="1" type="ORF">Ari01nite_88440</name>
</gene>